<comment type="similarity">
    <text evidence="1">Belongs to the protein-tyrosine phosphatase family.</text>
</comment>
<dbReference type="Proteomes" id="UP000539146">
    <property type="component" value="Unassembled WGS sequence"/>
</dbReference>
<evidence type="ECO:0000256" key="1">
    <source>
        <dbReference type="ARBA" id="ARBA00009580"/>
    </source>
</evidence>
<dbReference type="GO" id="GO:0004721">
    <property type="term" value="F:phosphoprotein phosphatase activity"/>
    <property type="evidence" value="ECO:0007669"/>
    <property type="project" value="InterPro"/>
</dbReference>
<keyword evidence="3" id="KW-0812">Transmembrane</keyword>
<dbReference type="SUPFAM" id="SSF52799">
    <property type="entry name" value="(Phosphotyrosine protein) phosphatases II"/>
    <property type="match status" value="1"/>
</dbReference>
<dbReference type="Pfam" id="PF13350">
    <property type="entry name" value="Y_phosphatase3"/>
    <property type="match status" value="1"/>
</dbReference>
<evidence type="ECO:0000256" key="2">
    <source>
        <dbReference type="SAM" id="MobiDB-lite"/>
    </source>
</evidence>
<feature type="region of interest" description="Disordered" evidence="2">
    <location>
        <begin position="1"/>
        <end position="39"/>
    </location>
</feature>
<name>A0A850DS73_9MICO</name>
<dbReference type="PROSITE" id="PS50056">
    <property type="entry name" value="TYR_PHOSPHATASE_2"/>
    <property type="match status" value="1"/>
</dbReference>
<organism evidence="5 6">
    <name type="scientific">Curtobacterium citreum</name>
    <dbReference type="NCBI Taxonomy" id="2036"/>
    <lineage>
        <taxon>Bacteria</taxon>
        <taxon>Bacillati</taxon>
        <taxon>Actinomycetota</taxon>
        <taxon>Actinomycetes</taxon>
        <taxon>Micrococcales</taxon>
        <taxon>Microbacteriaceae</taxon>
        <taxon>Curtobacterium</taxon>
    </lineage>
</organism>
<evidence type="ECO:0000313" key="6">
    <source>
        <dbReference type="Proteomes" id="UP000539146"/>
    </source>
</evidence>
<evidence type="ECO:0000256" key="3">
    <source>
        <dbReference type="SAM" id="Phobius"/>
    </source>
</evidence>
<keyword evidence="3" id="KW-1133">Transmembrane helix</keyword>
<protein>
    <submittedName>
        <fullName evidence="5">Protein-tyrosine-phosphatase</fullName>
    </submittedName>
</protein>
<gene>
    <name evidence="5" type="ORF">HP467_06645</name>
</gene>
<accession>A0A850DS73</accession>
<dbReference type="InterPro" id="IPR029021">
    <property type="entry name" value="Prot-tyrosine_phosphatase-like"/>
</dbReference>
<dbReference type="InterPro" id="IPR016130">
    <property type="entry name" value="Tyr_Pase_AS"/>
</dbReference>
<dbReference type="PROSITE" id="PS00383">
    <property type="entry name" value="TYR_PHOSPHATASE_1"/>
    <property type="match status" value="1"/>
</dbReference>
<reference evidence="5 6" key="1">
    <citation type="submission" date="2020-05" db="EMBL/GenBank/DDBJ databases">
        <title>Genome Sequencing of Type Strains.</title>
        <authorList>
            <person name="Lemaire J.F."/>
            <person name="Inderbitzin P."/>
            <person name="Gregorio O.A."/>
            <person name="Collins S.B."/>
            <person name="Wespe N."/>
            <person name="Knight-Connoni V."/>
        </authorList>
    </citation>
    <scope>NUCLEOTIDE SEQUENCE [LARGE SCALE GENOMIC DNA]</scope>
    <source>
        <strain evidence="5 6">DSM 20512</strain>
    </source>
</reference>
<feature type="transmembrane region" description="Helical" evidence="3">
    <location>
        <begin position="516"/>
        <end position="535"/>
    </location>
</feature>
<dbReference type="PANTHER" id="PTHR31126">
    <property type="entry name" value="TYROSINE-PROTEIN PHOSPHATASE"/>
    <property type="match status" value="1"/>
</dbReference>
<sequence length="543" mass="54705">MRSRTGPATSARCSAGRPDDRVTDIPAPSPRSPVSHRPVRSSAFLRASSTAVAAAAVLGAVAFPSAAAHADAAAQPALTAQDHAITDVPGMVNGRELGAFTGLGGQRVDASRLIRSESLDKITAAGAQTLASKYHVDLVIDLRTPTQVAAKPDVAIPGAKDVDISMFGADGNYSDDTAMYHDLVDKGYVDASDRGPMISAYAQVLQILATHTSGTVLIHCSHGMDRTGTVVDLLDRVLGVDSADILHDYLLSNTQLGVTWATPALLQGTFESDIATKYAGMDSYLSKTIGVTPAEAAALRSRFLVSNDASASAITVDGVTVPLAAASSPAGATVTAPVATLSSGDVHVTTTNAAARSTVDVQGDTAVVTVTAEDGTTTGTYRVTVARPTLTLAAHGTLTPGSTVTVDAGGMTPGAVYEVVVHSTPQVLGHVTAAQDGTVRASVTLPADLVPGAHTLFLADAAGDAVSDPLALTVTATTTASTTTGATSTGATTTAAVGPSVATGGTVVGGRDDAPWLALGGLGALVLGGLGTFRLRARLRTGR</sequence>
<dbReference type="PANTHER" id="PTHR31126:SF10">
    <property type="entry name" value="PROTEIN PHOSPHATASE, PUTATIVE (AFU_ORTHOLOGUE AFUA_6G06650)-RELATED"/>
    <property type="match status" value="1"/>
</dbReference>
<dbReference type="InterPro" id="IPR000387">
    <property type="entry name" value="Tyr_Pase_dom"/>
</dbReference>
<dbReference type="AlphaFoldDB" id="A0A850DS73"/>
<evidence type="ECO:0000313" key="5">
    <source>
        <dbReference type="EMBL" id="NUU27791.1"/>
    </source>
</evidence>
<keyword evidence="3" id="KW-0472">Membrane</keyword>
<comment type="caution">
    <text evidence="5">The sequence shown here is derived from an EMBL/GenBank/DDBJ whole genome shotgun (WGS) entry which is preliminary data.</text>
</comment>
<dbReference type="InterPro" id="IPR026893">
    <property type="entry name" value="Tyr/Ser_Pase_IphP-type"/>
</dbReference>
<proteinExistence type="inferred from homology"/>
<dbReference type="EMBL" id="JABMCG010000093">
    <property type="protein sequence ID" value="NUU27791.1"/>
    <property type="molecule type" value="Genomic_DNA"/>
</dbReference>
<evidence type="ECO:0000259" key="4">
    <source>
        <dbReference type="PROSITE" id="PS50056"/>
    </source>
</evidence>
<dbReference type="Gene3D" id="3.90.190.10">
    <property type="entry name" value="Protein tyrosine phosphatase superfamily"/>
    <property type="match status" value="1"/>
</dbReference>
<feature type="compositionally biased region" description="Polar residues" evidence="2">
    <location>
        <begin position="1"/>
        <end position="12"/>
    </location>
</feature>
<feature type="domain" description="Tyrosine specific protein phosphatases" evidence="4">
    <location>
        <begin position="202"/>
        <end position="231"/>
    </location>
</feature>